<dbReference type="InterPro" id="IPR019786">
    <property type="entry name" value="Zinc_finger_PHD-type_CS"/>
</dbReference>
<evidence type="ECO:0000259" key="6">
    <source>
        <dbReference type="PROSITE" id="PS50016"/>
    </source>
</evidence>
<feature type="compositionally biased region" description="Acidic residues" evidence="5">
    <location>
        <begin position="667"/>
        <end position="676"/>
    </location>
</feature>
<feature type="compositionally biased region" description="Polar residues" evidence="5">
    <location>
        <begin position="1588"/>
        <end position="1602"/>
    </location>
</feature>
<feature type="compositionally biased region" description="Acidic residues" evidence="5">
    <location>
        <begin position="684"/>
        <end position="694"/>
    </location>
</feature>
<evidence type="ECO:0000256" key="2">
    <source>
        <dbReference type="ARBA" id="ARBA00022771"/>
    </source>
</evidence>
<feature type="region of interest" description="Disordered" evidence="5">
    <location>
        <begin position="861"/>
        <end position="980"/>
    </location>
</feature>
<dbReference type="InterPro" id="IPR019787">
    <property type="entry name" value="Znf_PHD-finger"/>
</dbReference>
<dbReference type="Pfam" id="PF00628">
    <property type="entry name" value="PHD"/>
    <property type="match status" value="1"/>
</dbReference>
<dbReference type="Gene3D" id="3.30.40.10">
    <property type="entry name" value="Zinc/RING finger domain, C3HC4 (zinc finger)"/>
    <property type="match status" value="1"/>
</dbReference>
<feature type="compositionally biased region" description="Basic residues" evidence="5">
    <location>
        <begin position="1180"/>
        <end position="1209"/>
    </location>
</feature>
<feature type="region of interest" description="Disordered" evidence="5">
    <location>
        <begin position="50"/>
        <end position="82"/>
    </location>
</feature>
<feature type="region of interest" description="Disordered" evidence="5">
    <location>
        <begin position="1023"/>
        <end position="1771"/>
    </location>
</feature>
<feature type="region of interest" description="Disordered" evidence="5">
    <location>
        <begin position="575"/>
        <end position="694"/>
    </location>
</feature>
<feature type="region of interest" description="Disordered" evidence="5">
    <location>
        <begin position="446"/>
        <end position="543"/>
    </location>
</feature>
<feature type="compositionally biased region" description="Acidic residues" evidence="5">
    <location>
        <begin position="1129"/>
        <end position="1141"/>
    </location>
</feature>
<feature type="compositionally biased region" description="Polar residues" evidence="5">
    <location>
        <begin position="1073"/>
        <end position="1089"/>
    </location>
</feature>
<dbReference type="EnsemblMetazoa" id="SSS_4454s_mrna">
    <property type="protein sequence ID" value="KAF7487600.1"/>
    <property type="gene ID" value="SSS_4454"/>
</dbReference>
<feature type="compositionally biased region" description="Polar residues" evidence="5">
    <location>
        <begin position="1341"/>
        <end position="1351"/>
    </location>
</feature>
<feature type="compositionally biased region" description="Basic and acidic residues" evidence="5">
    <location>
        <begin position="1274"/>
        <end position="1291"/>
    </location>
</feature>
<feature type="compositionally biased region" description="Basic and acidic residues" evidence="5">
    <location>
        <begin position="73"/>
        <end position="82"/>
    </location>
</feature>
<feature type="region of interest" description="Disordered" evidence="5">
    <location>
        <begin position="1"/>
        <end position="35"/>
    </location>
</feature>
<accession>A0A834QZV8</accession>
<feature type="compositionally biased region" description="Basic residues" evidence="5">
    <location>
        <begin position="1891"/>
        <end position="1901"/>
    </location>
</feature>
<feature type="compositionally biased region" description="Low complexity" evidence="5">
    <location>
        <begin position="1747"/>
        <end position="1766"/>
    </location>
</feature>
<dbReference type="PANTHER" id="PTHR14296">
    <property type="entry name" value="REMODELING AND SPACING FACTOR 1"/>
    <property type="match status" value="1"/>
</dbReference>
<evidence type="ECO:0000256" key="5">
    <source>
        <dbReference type="SAM" id="MobiDB-lite"/>
    </source>
</evidence>
<keyword evidence="3" id="KW-0862">Zinc</keyword>
<feature type="compositionally biased region" description="Acidic residues" evidence="5">
    <location>
        <begin position="628"/>
        <end position="642"/>
    </location>
</feature>
<feature type="compositionally biased region" description="Basic residues" evidence="5">
    <location>
        <begin position="648"/>
        <end position="662"/>
    </location>
</feature>
<evidence type="ECO:0000256" key="4">
    <source>
        <dbReference type="PROSITE-ProRule" id="PRU00146"/>
    </source>
</evidence>
<dbReference type="InterPro" id="IPR028938">
    <property type="entry name" value="Rsf1-like"/>
</dbReference>
<dbReference type="GO" id="GO:0008270">
    <property type="term" value="F:zinc ion binding"/>
    <property type="evidence" value="ECO:0007669"/>
    <property type="project" value="UniProtKB-KW"/>
</dbReference>
<feature type="compositionally biased region" description="Basic residues" evidence="5">
    <location>
        <begin position="884"/>
        <end position="895"/>
    </location>
</feature>
<feature type="compositionally biased region" description="Acidic residues" evidence="5">
    <location>
        <begin position="1213"/>
        <end position="1239"/>
    </location>
</feature>
<reference evidence="7" key="2">
    <citation type="submission" date="2020-01" db="EMBL/GenBank/DDBJ databases">
        <authorList>
            <person name="Korhonen P.K.K."/>
            <person name="Guangxu M.G."/>
            <person name="Wang T.W."/>
            <person name="Stroehlein A.J.S."/>
            <person name="Young N.D."/>
            <person name="Ang C.-S.A."/>
            <person name="Fernando D.W.F."/>
            <person name="Lu H.L."/>
            <person name="Taylor S.T."/>
            <person name="Ehtesham M.E.M."/>
            <person name="Najaraj S.H.N."/>
            <person name="Harsha G.H.G."/>
            <person name="Madugundu A.M."/>
            <person name="Renuse S.R."/>
            <person name="Holt D.H."/>
            <person name="Pandey A.P."/>
            <person name="Papenfuss A.P."/>
            <person name="Gasser R.B.G."/>
            <person name="Fischer K.F."/>
        </authorList>
    </citation>
    <scope>NUCLEOTIDE SEQUENCE</scope>
    <source>
        <strain evidence="7">SSS_KF_BRIS2020</strain>
    </source>
</reference>
<keyword evidence="2 4" id="KW-0863">Zinc-finger</keyword>
<feature type="compositionally biased region" description="Basic and acidic residues" evidence="5">
    <location>
        <begin position="495"/>
        <end position="512"/>
    </location>
</feature>
<evidence type="ECO:0000256" key="1">
    <source>
        <dbReference type="ARBA" id="ARBA00022723"/>
    </source>
</evidence>
<feature type="compositionally biased region" description="Acidic residues" evidence="5">
    <location>
        <begin position="1148"/>
        <end position="1175"/>
    </location>
</feature>
<dbReference type="EMBL" id="WVUK01000066">
    <property type="protein sequence ID" value="KAF7487600.1"/>
    <property type="molecule type" value="Genomic_DNA"/>
</dbReference>
<evidence type="ECO:0000256" key="3">
    <source>
        <dbReference type="ARBA" id="ARBA00022833"/>
    </source>
</evidence>
<evidence type="ECO:0000313" key="7">
    <source>
        <dbReference type="EMBL" id="KAF7487600.1"/>
    </source>
</evidence>
<sequence length="1911" mass="218908">MSAKEENSSLDENEEKNFTNKLSNDFCGEKNSSNENVEIQLDEKQVKCENNDNSVDHNHRNVTDENSVQNSGLKDKIKQESCDTDDQELKEKIMINDSCDVENEKAITETFDNKEEKSINDQVENDPNFAVICSFLDRFGKLLDLPFSIHTLKTLFEDNSRVRPDLIDLHIKLMRKRRKYINKEKWETALQRFCLEYSHLDAWELERFGYKNASLSLRLRVFLRLLEAMFDYNPKFKSELSTSNEPNDLRIPAFGRDMTGFTYWYQVDSDLNFRLYKDEPDEEGSWSLVSKNLEELNECIEYLKNISIETLKSTSTSECNSNPQSVASAESRTLIGENDLQHQSFIKNEFTQDSIMEEEIKDTSITHAETEIESTEHPSNETLEFSQSHSIEIERSKSDVYNIENDIVKPSISCVSEIDDSKQLDSSIDEEVKSIYQSLIDDLEKDEEDSDIEAENSSKINNKQSSKRVKRKKRRGRKWTRAKTDANKHISSNQKQKEESHEKEKPGDENKITQETSIVGDDAAEKDSKNKPNLARNRKRRSEIEKLKEDFAEELTTTRFSRRIQALQEKKMIQMQEEQKRLEKEMEEKRRKKEAAMTAKALSLLICDKSNDSSDNRKHKRRRKKNESDDDYQKDSDDEENDVQINEKKKKKRRRGKGKRKGANPWEDSDDSDDEAEKTRHIFDEEEYDYDEEENEELKFDDNDEDEFACEEIDPNAEPVIVRRARTVKKSKEENDFDLESFVNDDKPCGKCGKFDNPQWILLCDKCDEGFHTSCLRPPLFLIPSGEWFCPPCEHKLLIEKLSQESERLSEEIEKRLFEKQKQQKRWRGVHCEISKDNIVEGQRDSTQKCFIDQDDYLDEDEFDGEEQEEIENDSTAKQSKSYNRQHSKRKRRKPNGWLKDEIEELLDESNDSEDFGLDNESEISDEDETGALSQSSSADEIGKRAFSDDDDDLDEEERRQRRRYDKIVKNRLHKKMKRKEKKIDINDYSRSGLKLRSARKRKPISYLFKEYDDLIKSAIYEEDDGEYDEEEEDKPGMPRSKGKDINNILMAASTEMPDFSINPFETKKEPNDQNVGTHSTTLDNSMIDESQKTVEKNNIIEPKQKMTTDNSSKNKKKLQKKKLTSLDFSDEEEELDDGSDEDFRMGEDDDDDDEADEESTDIEEENEETETESDSDFRSHKRRSSRFSSKHSRPNSKKKSGSKKRRRAFFVDSDESEEEDDDLTSEEELSDSNSDESSDYAPRTRRAASKKRFSYREDSSTDQDDYFDDTEDKDLNLEKKESSKNSKEKNLINAYSNKVKLDNPQLKSSLMTYGRDKQNKNEAENDDGGDDLKHKKLKLSNETSISNSDSVIVPETHEQVHQNSSNKTTIESESTVTDKPKTEPTVLPTSESKEISSNSDKTNKNATKSVKRIENQKDVSFLQAPPASQPIMQVHSVLPQFPPTSSNSGHSFDAQPYHQSPSQNNVHVPSAPQQAPPLYHDQPRPLVTNYSTNHPPPPPYLNRQPVPTIPPPGPYHVAPPPRQFDPTSSSSGPQNVYQPANMCPVQSQPMQQHCYPPSFQPSRPPSVSKPVTKSSEPEGYTLMNLDSFKSSPSIASYQLPPSYSPGYHDANSNNNSPPQILNLDSGKNSFSNFSLRPNAKPSSSSSDNSQFYPDPNRYDNVVKTPPQSNYYVPPPSSANNPGYYPPRLSPPTGVHLQHHVSPHHAPNATPQSSHPPNPPHYTHHLPVFRSSHPSPQAQSSNRLVFPPTSTPVVTSNSSPVRPPSNLQYPLPPVDPYNHPSHQPYFYPPAISNQNPYPSPVLPSHNQYPVSNGGFMIQNILLNRPPNAAAPVSAPKQIRAVKSVPKSLKTNSTAILKTASPIIPVTKSKKVKGKNELTEQLSNVEAIAVPKAKKSVTKKKQQPVSAPQPMP</sequence>
<feature type="compositionally biased region" description="Basic residues" evidence="5">
    <location>
        <begin position="961"/>
        <end position="980"/>
    </location>
</feature>
<feature type="compositionally biased region" description="Basic residues" evidence="5">
    <location>
        <begin position="465"/>
        <end position="481"/>
    </location>
</feature>
<dbReference type="SMART" id="SM00249">
    <property type="entry name" value="PHD"/>
    <property type="match status" value="1"/>
</dbReference>
<protein>
    <submittedName>
        <fullName evidence="7">Remodeling and spacing factor 1</fullName>
    </submittedName>
</protein>
<dbReference type="Proteomes" id="UP000070412">
    <property type="component" value="Unassembled WGS sequence"/>
</dbReference>
<dbReference type="InterPro" id="IPR013083">
    <property type="entry name" value="Znf_RING/FYVE/PHD"/>
</dbReference>
<feature type="compositionally biased region" description="Basic and acidic residues" evidence="5">
    <location>
        <begin position="575"/>
        <end position="589"/>
    </location>
</feature>
<proteinExistence type="predicted"/>
<dbReference type="GO" id="GO:0045892">
    <property type="term" value="P:negative regulation of DNA-templated transcription"/>
    <property type="evidence" value="ECO:0007669"/>
    <property type="project" value="TreeGrafter"/>
</dbReference>
<dbReference type="GO" id="GO:0031213">
    <property type="term" value="C:RSF complex"/>
    <property type="evidence" value="ECO:0007669"/>
    <property type="project" value="InterPro"/>
</dbReference>
<feature type="compositionally biased region" description="Pro residues" evidence="5">
    <location>
        <begin position="1508"/>
        <end position="1524"/>
    </location>
</feature>
<feature type="compositionally biased region" description="Basic residues" evidence="5">
    <location>
        <begin position="1244"/>
        <end position="1254"/>
    </location>
</feature>
<feature type="compositionally biased region" description="Polar residues" evidence="5">
    <location>
        <begin position="1458"/>
        <end position="1474"/>
    </location>
</feature>
<name>A0A834QZV8_SARSC</name>
<feature type="compositionally biased region" description="Basic residues" evidence="5">
    <location>
        <begin position="1114"/>
        <end position="1124"/>
    </location>
</feature>
<feature type="compositionally biased region" description="Polar residues" evidence="5">
    <location>
        <begin position="1526"/>
        <end position="1552"/>
    </location>
</feature>
<dbReference type="SUPFAM" id="SSF57903">
    <property type="entry name" value="FYVE/PHD zinc finger"/>
    <property type="match status" value="1"/>
</dbReference>
<feature type="region of interest" description="Disordered" evidence="5">
    <location>
        <begin position="1890"/>
        <end position="1911"/>
    </location>
</feature>
<feature type="compositionally biased region" description="Polar residues" evidence="5">
    <location>
        <begin position="1362"/>
        <end position="1376"/>
    </location>
</feature>
<feature type="compositionally biased region" description="Polar residues" evidence="5">
    <location>
        <begin position="1626"/>
        <end position="1636"/>
    </location>
</feature>
<feature type="compositionally biased region" description="Acidic residues" evidence="5">
    <location>
        <begin position="902"/>
        <end position="930"/>
    </location>
</feature>
<feature type="compositionally biased region" description="Polar residues" evidence="5">
    <location>
        <begin position="1611"/>
        <end position="1620"/>
    </location>
</feature>
<dbReference type="PROSITE" id="PS50016">
    <property type="entry name" value="ZF_PHD_2"/>
    <property type="match status" value="1"/>
</dbReference>
<organism evidence="7">
    <name type="scientific">Sarcoptes scabiei</name>
    <name type="common">Itch mite</name>
    <name type="synonym">Acarus scabiei</name>
    <dbReference type="NCBI Taxonomy" id="52283"/>
    <lineage>
        <taxon>Eukaryota</taxon>
        <taxon>Metazoa</taxon>
        <taxon>Ecdysozoa</taxon>
        <taxon>Arthropoda</taxon>
        <taxon>Chelicerata</taxon>
        <taxon>Arachnida</taxon>
        <taxon>Acari</taxon>
        <taxon>Acariformes</taxon>
        <taxon>Sarcoptiformes</taxon>
        <taxon>Astigmata</taxon>
        <taxon>Psoroptidia</taxon>
        <taxon>Sarcoptoidea</taxon>
        <taxon>Sarcoptidae</taxon>
        <taxon>Sarcoptinae</taxon>
        <taxon>Sarcoptes</taxon>
    </lineage>
</organism>
<dbReference type="GO" id="GO:0042393">
    <property type="term" value="F:histone binding"/>
    <property type="evidence" value="ECO:0007669"/>
    <property type="project" value="TreeGrafter"/>
</dbReference>
<feature type="compositionally biased region" description="Acidic residues" evidence="5">
    <location>
        <begin position="1261"/>
        <end position="1273"/>
    </location>
</feature>
<evidence type="ECO:0000313" key="8">
    <source>
        <dbReference type="EnsemblMetazoa" id="KAF7487600.1"/>
    </source>
</evidence>
<keyword evidence="9" id="KW-1185">Reference proteome</keyword>
<feature type="compositionally biased region" description="Low complexity" evidence="5">
    <location>
        <begin position="1566"/>
        <end position="1575"/>
    </location>
</feature>
<dbReference type="PANTHER" id="PTHR14296:SF16">
    <property type="entry name" value="REMODELING AND SPACING FACTOR 1"/>
    <property type="match status" value="1"/>
</dbReference>
<dbReference type="InterPro" id="IPR011011">
    <property type="entry name" value="Znf_FYVE_PHD"/>
</dbReference>
<dbReference type="InterPro" id="IPR001965">
    <property type="entry name" value="Znf_PHD"/>
</dbReference>
<feature type="compositionally biased region" description="Acidic residues" evidence="5">
    <location>
        <begin position="1023"/>
        <end position="1034"/>
    </location>
</feature>
<dbReference type="CDD" id="cd15543">
    <property type="entry name" value="PHD_RSF1"/>
    <property type="match status" value="1"/>
</dbReference>
<reference evidence="8" key="3">
    <citation type="submission" date="2022-06" db="UniProtKB">
        <authorList>
            <consortium name="EnsemblMetazoa"/>
        </authorList>
    </citation>
    <scope>IDENTIFICATION</scope>
</reference>
<dbReference type="OrthoDB" id="10055895at2759"/>
<feature type="compositionally biased region" description="Acidic residues" evidence="5">
    <location>
        <begin position="861"/>
        <end position="873"/>
    </location>
</feature>
<feature type="domain" description="PHD-type" evidence="6">
    <location>
        <begin position="746"/>
        <end position="796"/>
    </location>
</feature>
<feature type="compositionally biased region" description="Polar residues" evidence="5">
    <location>
        <begin position="1732"/>
        <end position="1743"/>
    </location>
</feature>
<feature type="compositionally biased region" description="Basic and acidic residues" evidence="5">
    <location>
        <begin position="50"/>
        <end position="63"/>
    </location>
</feature>
<reference evidence="9" key="1">
    <citation type="journal article" date="2020" name="PLoS Negl. Trop. Dis.">
        <title>High-quality nuclear genome for Sarcoptes scabiei-A critical resource for a neglected parasite.</title>
        <authorList>
            <person name="Korhonen P.K."/>
            <person name="Gasser R.B."/>
            <person name="Ma G."/>
            <person name="Wang T."/>
            <person name="Stroehlein A.J."/>
            <person name="Young N.D."/>
            <person name="Ang C.S."/>
            <person name="Fernando D.D."/>
            <person name="Lu H.C."/>
            <person name="Taylor S."/>
            <person name="Reynolds S.L."/>
            <person name="Mofiz E."/>
            <person name="Najaraj S.H."/>
            <person name="Gowda H."/>
            <person name="Madugundu A."/>
            <person name="Renuse S."/>
            <person name="Holt D."/>
            <person name="Pandey A."/>
            <person name="Papenfuss A.T."/>
            <person name="Fischer K."/>
        </authorList>
    </citation>
    <scope>NUCLEOTIDE SEQUENCE [LARGE SCALE GENOMIC DNA]</scope>
</reference>
<evidence type="ECO:0000313" key="9">
    <source>
        <dbReference type="Proteomes" id="UP000070412"/>
    </source>
</evidence>
<keyword evidence="1" id="KW-0479">Metal-binding</keyword>
<gene>
    <name evidence="7" type="ORF">SSS_4454</name>
</gene>
<feature type="compositionally biased region" description="Polar residues" evidence="5">
    <location>
        <begin position="1388"/>
        <end position="1409"/>
    </location>
</feature>
<feature type="compositionally biased region" description="Basic and acidic residues" evidence="5">
    <location>
        <begin position="1315"/>
        <end position="1324"/>
    </location>
</feature>
<dbReference type="PROSITE" id="PS01359">
    <property type="entry name" value="ZF_PHD_1"/>
    <property type="match status" value="1"/>
</dbReference>